<dbReference type="FunFam" id="2.60.40.10:FF:000107">
    <property type="entry name" value="Myosin, light chain kinase a"/>
    <property type="match status" value="2"/>
</dbReference>
<dbReference type="AlphaFoldDB" id="A0A668VEG7"/>
<dbReference type="InterPro" id="IPR013783">
    <property type="entry name" value="Ig-like_fold"/>
</dbReference>
<dbReference type="Gene3D" id="2.60.40.10">
    <property type="entry name" value="Immunoglobulins"/>
    <property type="match status" value="5"/>
</dbReference>
<feature type="domain" description="Ig-like" evidence="9">
    <location>
        <begin position="879"/>
        <end position="976"/>
    </location>
</feature>
<dbReference type="InterPro" id="IPR007110">
    <property type="entry name" value="Ig-like_dom"/>
</dbReference>
<evidence type="ECO:0000256" key="4">
    <source>
        <dbReference type="ARBA" id="ARBA00022737"/>
    </source>
</evidence>
<evidence type="ECO:0000313" key="10">
    <source>
        <dbReference type="Ensembl" id="ENSOABP00000050275.2"/>
    </source>
</evidence>
<keyword evidence="4" id="KW-0677">Repeat</keyword>
<dbReference type="GO" id="GO:0045989">
    <property type="term" value="P:positive regulation of striated muscle contraction"/>
    <property type="evidence" value="ECO:0007669"/>
    <property type="project" value="UniProtKB-ARBA"/>
</dbReference>
<evidence type="ECO:0000256" key="5">
    <source>
        <dbReference type="ARBA" id="ARBA00022741"/>
    </source>
</evidence>
<proteinExistence type="inferred from homology"/>
<dbReference type="PANTHER" id="PTHR47633">
    <property type="entry name" value="IMMUNOGLOBULIN"/>
    <property type="match status" value="1"/>
</dbReference>
<dbReference type="Ensembl" id="ENSOABT00000051555.2">
    <property type="protein sequence ID" value="ENSOABP00000050275.2"/>
    <property type="gene ID" value="ENSOABG00000022388.2"/>
</dbReference>
<evidence type="ECO:0000256" key="2">
    <source>
        <dbReference type="ARBA" id="ARBA00006692"/>
    </source>
</evidence>
<sequence length="978" mass="109195">MPKSVTSTREKFLREDTAATEIADPCKEAFAGEDLRARYEKSLEAERIACQEKLLALRIRKWQQGSRMSEEETYDPETDLPIVPEAKSTEPTGHIYDQQEKGATVEPEAIHSFFHESLKKEEWEDNPEGVAQSTPTSTIKDRFRISGRFISEKVTPDRKGGKQVEPCDQFAGKLFRAPYEKKSGDLRNLRSTQGKEMTTEIGDIKKEERRVENVELNIKDLGSLGGSHPVFVKEISSLKVKVGEMSEFICQFQGDPPPTVNWLKDGHPVDHNPDYDIIQKSNNSKLTIFYPTTDHEGTYDCIITNKHGKSIFTPDVVKIQGMSSGPSSEAASQTVRHKFTFSFDVVGEAPCVVTELENITCSEGETAVLKCVITGEPAPEVTWYHDHICLEATVGKYSTEIHDKMYMLYISNFTYPDAGLYKCVAKNKLGEVTSISEVSYQVEKPKKLSEGVDFTPSQTERKSPYGLTEDFKKPDIFQKAQDSVVLPKVKPPSSQAPTDMPVKTTISRPSLSREPQVISGCGLQGSAAVIKVSQIKQAFESTSPIRLTENLSLEEERKKTLFPEEFIPSVAMSLNQQEEVKPHKPDTMHTEKYKRPSTEDSCERFFSPVQFLTSPTDEGIEKTLSGMNVDENQFLSQARGSLGLSTLQEKVQGIPPAFLKPLMKKNVFENDTLTFHAEVFGLPSPEVNWFRNKTQLLADDRVTIERDGDSISLTIQNVTKADQGEYICEAVNYVGEARSVAVVIVVSQEVRFTPVPPAVSHQHVMKFDVEEDDSSRSPSPQEILLEPVFLTQLSGAAVNTGETARFTVKVSGFPKPTVQWSHNGKVVKSSSVYKLIEEKDEYTLVITQVTSEYEGKYSCTATNRFGQTTCTTYLEVKKPEASQAEKWVEKMFKLTGQPAKGTEASFNYKVSGDPVPDIKWFKGPFQIQPSRNCIIRTNSDGSGFIIIKNAKQEDSGLYTCKASNQFGETACSAELVVF</sequence>
<protein>
    <recommendedName>
        <fullName evidence="9">Ig-like domain-containing protein</fullName>
    </recommendedName>
</protein>
<dbReference type="GO" id="GO:0005524">
    <property type="term" value="F:ATP binding"/>
    <property type="evidence" value="ECO:0007669"/>
    <property type="project" value="UniProtKB-KW"/>
</dbReference>
<dbReference type="InterPro" id="IPR013098">
    <property type="entry name" value="Ig_I-set"/>
</dbReference>
<dbReference type="GO" id="GO:0055013">
    <property type="term" value="P:cardiac muscle cell development"/>
    <property type="evidence" value="ECO:0007669"/>
    <property type="project" value="UniProtKB-ARBA"/>
</dbReference>
<evidence type="ECO:0000259" key="9">
    <source>
        <dbReference type="PROSITE" id="PS50835"/>
    </source>
</evidence>
<dbReference type="GO" id="GO:0003007">
    <property type="term" value="P:heart morphogenesis"/>
    <property type="evidence" value="ECO:0007669"/>
    <property type="project" value="UniProtKB-ARBA"/>
</dbReference>
<dbReference type="PROSITE" id="PS50835">
    <property type="entry name" value="IG_LIKE"/>
    <property type="match status" value="5"/>
</dbReference>
<dbReference type="Proteomes" id="UP000472276">
    <property type="component" value="Unassembled WGS sequence"/>
</dbReference>
<dbReference type="InterPro" id="IPR003598">
    <property type="entry name" value="Ig_sub2"/>
</dbReference>
<comment type="similarity">
    <text evidence="2">Belongs to the protein kinase superfamily. CAMK Ser/Thr protein kinase family.</text>
</comment>
<keyword evidence="6" id="KW-0067">ATP-binding</keyword>
<evidence type="ECO:0000256" key="8">
    <source>
        <dbReference type="SAM" id="MobiDB-lite"/>
    </source>
</evidence>
<feature type="domain" description="Ig-like" evidence="9">
    <location>
        <begin position="229"/>
        <end position="312"/>
    </location>
</feature>
<dbReference type="InterPro" id="IPR036179">
    <property type="entry name" value="Ig-like_dom_sf"/>
</dbReference>
<evidence type="ECO:0000256" key="3">
    <source>
        <dbReference type="ARBA" id="ARBA00022490"/>
    </source>
</evidence>
<name>A0A668VEG7_OREAU</name>
<accession>A0A668VEG7</accession>
<feature type="region of interest" description="Disordered" evidence="8">
    <location>
        <begin position="576"/>
        <end position="599"/>
    </location>
</feature>
<dbReference type="GO" id="GO:0005737">
    <property type="term" value="C:cytoplasm"/>
    <property type="evidence" value="ECO:0007669"/>
    <property type="project" value="UniProtKB-SubCell"/>
</dbReference>
<dbReference type="FunFam" id="2.60.40.10:FF:000145">
    <property type="entry name" value="Myosin light chain kinase, smooth muscle"/>
    <property type="match status" value="1"/>
</dbReference>
<dbReference type="SMART" id="SM00409">
    <property type="entry name" value="IG"/>
    <property type="match status" value="5"/>
</dbReference>
<feature type="domain" description="Ig-like" evidence="9">
    <location>
        <begin position="350"/>
        <end position="439"/>
    </location>
</feature>
<evidence type="ECO:0000256" key="7">
    <source>
        <dbReference type="ARBA" id="ARBA00023319"/>
    </source>
</evidence>
<keyword evidence="7" id="KW-0393">Immunoglobulin domain</keyword>
<dbReference type="SUPFAM" id="SSF48726">
    <property type="entry name" value="Immunoglobulin"/>
    <property type="match status" value="5"/>
</dbReference>
<feature type="region of interest" description="Disordered" evidence="8">
    <location>
        <begin position="488"/>
        <end position="513"/>
    </location>
</feature>
<feature type="domain" description="Ig-like" evidence="9">
    <location>
        <begin position="655"/>
        <end position="741"/>
    </location>
</feature>
<dbReference type="InterPro" id="IPR003599">
    <property type="entry name" value="Ig_sub"/>
</dbReference>
<keyword evidence="11" id="KW-1185">Reference proteome</keyword>
<dbReference type="FunFam" id="2.60.40.10:FF:000425">
    <property type="entry name" value="Myosin light chain kinase"/>
    <property type="match status" value="2"/>
</dbReference>
<dbReference type="PANTHER" id="PTHR47633:SF4">
    <property type="entry name" value="MYOPALLADIN ISOFORM X1"/>
    <property type="match status" value="1"/>
</dbReference>
<dbReference type="Pfam" id="PF07679">
    <property type="entry name" value="I-set"/>
    <property type="match status" value="5"/>
</dbReference>
<evidence type="ECO:0000256" key="1">
    <source>
        <dbReference type="ARBA" id="ARBA00004496"/>
    </source>
</evidence>
<keyword evidence="5" id="KW-0547">Nucleotide-binding</keyword>
<comment type="subcellular location">
    <subcellularLocation>
        <location evidence="1">Cytoplasm</location>
    </subcellularLocation>
</comment>
<dbReference type="SMART" id="SM00408">
    <property type="entry name" value="IGc2"/>
    <property type="match status" value="5"/>
</dbReference>
<organism evidence="10 11">
    <name type="scientific">Oreochromis aureus</name>
    <name type="common">Israeli tilapia</name>
    <name type="synonym">Chromis aureus</name>
    <dbReference type="NCBI Taxonomy" id="47969"/>
    <lineage>
        <taxon>Eukaryota</taxon>
        <taxon>Metazoa</taxon>
        <taxon>Chordata</taxon>
        <taxon>Craniata</taxon>
        <taxon>Vertebrata</taxon>
        <taxon>Euteleostomi</taxon>
        <taxon>Actinopterygii</taxon>
        <taxon>Neopterygii</taxon>
        <taxon>Teleostei</taxon>
        <taxon>Neoteleostei</taxon>
        <taxon>Acanthomorphata</taxon>
        <taxon>Ovalentaria</taxon>
        <taxon>Cichlomorphae</taxon>
        <taxon>Cichliformes</taxon>
        <taxon>Cichlidae</taxon>
        <taxon>African cichlids</taxon>
        <taxon>Pseudocrenilabrinae</taxon>
        <taxon>Oreochromini</taxon>
        <taxon>Oreochromis</taxon>
    </lineage>
</organism>
<evidence type="ECO:0000313" key="11">
    <source>
        <dbReference type="Proteomes" id="UP000472276"/>
    </source>
</evidence>
<dbReference type="CDD" id="cd00096">
    <property type="entry name" value="Ig"/>
    <property type="match status" value="1"/>
</dbReference>
<reference evidence="10" key="2">
    <citation type="submission" date="2025-09" db="UniProtKB">
        <authorList>
            <consortium name="Ensembl"/>
        </authorList>
    </citation>
    <scope>IDENTIFICATION</scope>
</reference>
<feature type="domain" description="Ig-like" evidence="9">
    <location>
        <begin position="787"/>
        <end position="877"/>
    </location>
</feature>
<keyword evidence="3" id="KW-0963">Cytoplasm</keyword>
<reference evidence="10" key="1">
    <citation type="submission" date="2025-08" db="UniProtKB">
        <authorList>
            <consortium name="Ensembl"/>
        </authorList>
    </citation>
    <scope>IDENTIFICATION</scope>
</reference>
<evidence type="ECO:0000256" key="6">
    <source>
        <dbReference type="ARBA" id="ARBA00022840"/>
    </source>
</evidence>
<dbReference type="GO" id="GO:0060298">
    <property type="term" value="P:positive regulation of sarcomere organization"/>
    <property type="evidence" value="ECO:0007669"/>
    <property type="project" value="UniProtKB-ARBA"/>
</dbReference>
<feature type="compositionally biased region" description="Basic and acidic residues" evidence="8">
    <location>
        <begin position="578"/>
        <end position="599"/>
    </location>
</feature>